<feature type="region of interest" description="Disordered" evidence="1">
    <location>
        <begin position="1"/>
        <end position="23"/>
    </location>
</feature>
<keyword evidence="3" id="KW-1185">Reference proteome</keyword>
<organism evidence="2 3">
    <name type="scientific">Nepenthes gracilis</name>
    <name type="common">Slender pitcher plant</name>
    <dbReference type="NCBI Taxonomy" id="150966"/>
    <lineage>
        <taxon>Eukaryota</taxon>
        <taxon>Viridiplantae</taxon>
        <taxon>Streptophyta</taxon>
        <taxon>Embryophyta</taxon>
        <taxon>Tracheophyta</taxon>
        <taxon>Spermatophyta</taxon>
        <taxon>Magnoliopsida</taxon>
        <taxon>eudicotyledons</taxon>
        <taxon>Gunneridae</taxon>
        <taxon>Pentapetalae</taxon>
        <taxon>Caryophyllales</taxon>
        <taxon>Nepenthaceae</taxon>
        <taxon>Nepenthes</taxon>
    </lineage>
</organism>
<comment type="caution">
    <text evidence="2">The sequence shown here is derived from an EMBL/GenBank/DDBJ whole genome shotgun (WGS) entry which is preliminary data.</text>
</comment>
<feature type="compositionally biased region" description="Low complexity" evidence="1">
    <location>
        <begin position="56"/>
        <end position="66"/>
    </location>
</feature>
<sequence length="180" mass="19357">MPRNGSLDDLGSEPSSDAAAMAPAAIPASSRLFPGVVQANHVTAPVVDSTSSQFKSSELSSNPKSSWANNPKNLAAGEALVGHVAPTSLDVQAVDDKPQNTTLWHADEQLSYKTYGIGQDYATDAVSLELGVDNQMKILLPDDKPEECYLPKKKVEERHVAPVLKDNHADVDQTLTMSFW</sequence>
<proteinExistence type="predicted"/>
<feature type="compositionally biased region" description="Low complexity" evidence="1">
    <location>
        <begin position="12"/>
        <end position="23"/>
    </location>
</feature>
<dbReference type="AlphaFoldDB" id="A0AAD3XEL8"/>
<evidence type="ECO:0000256" key="1">
    <source>
        <dbReference type="SAM" id="MobiDB-lite"/>
    </source>
</evidence>
<feature type="region of interest" description="Disordered" evidence="1">
    <location>
        <begin position="47"/>
        <end position="70"/>
    </location>
</feature>
<protein>
    <submittedName>
        <fullName evidence="2">Uncharacterized protein</fullName>
    </submittedName>
</protein>
<evidence type="ECO:0000313" key="3">
    <source>
        <dbReference type="Proteomes" id="UP001279734"/>
    </source>
</evidence>
<reference evidence="2" key="1">
    <citation type="submission" date="2023-05" db="EMBL/GenBank/DDBJ databases">
        <title>Nepenthes gracilis genome sequencing.</title>
        <authorList>
            <person name="Fukushima K."/>
        </authorList>
    </citation>
    <scope>NUCLEOTIDE SEQUENCE</scope>
    <source>
        <strain evidence="2">SING2019-196</strain>
    </source>
</reference>
<evidence type="ECO:0000313" key="2">
    <source>
        <dbReference type="EMBL" id="GMH02056.1"/>
    </source>
</evidence>
<dbReference type="Proteomes" id="UP001279734">
    <property type="component" value="Unassembled WGS sequence"/>
</dbReference>
<dbReference type="EMBL" id="BSYO01000003">
    <property type="protein sequence ID" value="GMH02056.1"/>
    <property type="molecule type" value="Genomic_DNA"/>
</dbReference>
<accession>A0AAD3XEL8</accession>
<gene>
    <name evidence="2" type="ORF">Nepgr_003895</name>
</gene>
<name>A0AAD3XEL8_NEPGR</name>